<evidence type="ECO:0000256" key="1">
    <source>
        <dbReference type="PROSITE-ProRule" id="PRU00047"/>
    </source>
</evidence>
<dbReference type="Pfam" id="PF14111">
    <property type="entry name" value="DUF4283"/>
    <property type="match status" value="1"/>
</dbReference>
<dbReference type="Proteomes" id="UP000593560">
    <property type="component" value="Unassembled WGS sequence"/>
</dbReference>
<dbReference type="PANTHER" id="PTHR31286">
    <property type="entry name" value="GLYCINE-RICH CELL WALL STRUCTURAL PROTEIN 1.8-LIKE"/>
    <property type="match status" value="1"/>
</dbReference>
<dbReference type="AlphaFoldDB" id="A0A7J9IA56"/>
<proteinExistence type="predicted"/>
<reference evidence="3 4" key="1">
    <citation type="journal article" date="2019" name="Genome Biol. Evol.">
        <title>Insights into the evolution of the New World diploid cottons (Gossypium, subgenus Houzingenia) based on genome sequencing.</title>
        <authorList>
            <person name="Grover C.E."/>
            <person name="Arick M.A. 2nd"/>
            <person name="Thrash A."/>
            <person name="Conover J.L."/>
            <person name="Sanders W.S."/>
            <person name="Peterson D.G."/>
            <person name="Frelichowski J.E."/>
            <person name="Scheffler J.A."/>
            <person name="Scheffler B.E."/>
            <person name="Wendel J.F."/>
        </authorList>
    </citation>
    <scope>NUCLEOTIDE SEQUENCE [LARGE SCALE GENOMIC DNA]</scope>
    <source>
        <strain evidence="3">0</strain>
        <tissue evidence="3">Leaf</tissue>
    </source>
</reference>
<dbReference type="Pfam" id="PF14392">
    <property type="entry name" value="zf-CCHC_4"/>
    <property type="match status" value="1"/>
</dbReference>
<keyword evidence="1" id="KW-0862">Zinc</keyword>
<dbReference type="EMBL" id="JABFAD010175342">
    <property type="protein sequence ID" value="MBA0818015.1"/>
    <property type="molecule type" value="Genomic_DNA"/>
</dbReference>
<gene>
    <name evidence="3" type="ORF">Gohar_021205</name>
</gene>
<dbReference type="PROSITE" id="PS50158">
    <property type="entry name" value="ZF_CCHC"/>
    <property type="match status" value="1"/>
</dbReference>
<feature type="domain" description="CCHC-type" evidence="2">
    <location>
        <begin position="193"/>
        <end position="208"/>
    </location>
</feature>
<accession>A0A7J9IA56</accession>
<dbReference type="InterPro" id="IPR001878">
    <property type="entry name" value="Znf_CCHC"/>
</dbReference>
<keyword evidence="4" id="KW-1185">Reference proteome</keyword>
<keyword evidence="1" id="KW-0479">Metal-binding</keyword>
<dbReference type="InterPro" id="IPR025558">
    <property type="entry name" value="DUF4283"/>
</dbReference>
<dbReference type="PANTHER" id="PTHR31286:SF167">
    <property type="entry name" value="OS09G0268800 PROTEIN"/>
    <property type="match status" value="1"/>
</dbReference>
<dbReference type="SMART" id="SM00343">
    <property type="entry name" value="ZnF_C2HC"/>
    <property type="match status" value="1"/>
</dbReference>
<organism evidence="3 4">
    <name type="scientific">Gossypium harknessii</name>
    <dbReference type="NCBI Taxonomy" id="34285"/>
    <lineage>
        <taxon>Eukaryota</taxon>
        <taxon>Viridiplantae</taxon>
        <taxon>Streptophyta</taxon>
        <taxon>Embryophyta</taxon>
        <taxon>Tracheophyta</taxon>
        <taxon>Spermatophyta</taxon>
        <taxon>Magnoliopsida</taxon>
        <taxon>eudicotyledons</taxon>
        <taxon>Gunneridae</taxon>
        <taxon>Pentapetalae</taxon>
        <taxon>rosids</taxon>
        <taxon>malvids</taxon>
        <taxon>Malvales</taxon>
        <taxon>Malvaceae</taxon>
        <taxon>Malvoideae</taxon>
        <taxon>Gossypium</taxon>
    </lineage>
</organism>
<comment type="caution">
    <text evidence="3">The sequence shown here is derived from an EMBL/GenBank/DDBJ whole genome shotgun (WGS) entry which is preliminary data.</text>
</comment>
<dbReference type="GO" id="GO:0003676">
    <property type="term" value="F:nucleic acid binding"/>
    <property type="evidence" value="ECO:0007669"/>
    <property type="project" value="InterPro"/>
</dbReference>
<evidence type="ECO:0000313" key="3">
    <source>
        <dbReference type="EMBL" id="MBA0818015.1"/>
    </source>
</evidence>
<protein>
    <recommendedName>
        <fullName evidence="2">CCHC-type domain-containing protein</fullName>
    </recommendedName>
</protein>
<dbReference type="OrthoDB" id="995873at2759"/>
<name>A0A7J9IA56_9ROSI</name>
<dbReference type="InterPro" id="IPR025836">
    <property type="entry name" value="Zn_knuckle_CX2CX4HX4C"/>
</dbReference>
<evidence type="ECO:0000313" key="4">
    <source>
        <dbReference type="Proteomes" id="UP000593560"/>
    </source>
</evidence>
<sequence>MVGDEISLLADELIQLIVKSSLVAPKSRFSLLCSVWMRKSYNLDSFYAQLRSVWKTKRKFEIQVVGQNLYQMSFEDEDDLEMIMDGRPWLFREQLIIFDRLKEVTERSKIKLIFSPFWLRIGLCPPECEKKDLMHALGSTFGGILRPEIKNEACRLKVQLEAQKPLWRGIFIAIGDQRRVWLPFKYESLPNFCFGCGSIGHVAKECTEISKLRKEIREDDIPYSLALKAGSNLVGKESLQLGVLERKFMEQCLYTGEKEEWDTSKINLVKDIITNKEQMATQQGQDKLQNVITPTDLGHVRISSKSENSEANNQGSLELIESGSTTLRTLFVEIEQPRETAKARKNTIATEMGMSENLKKLRWKRKGRAG</sequence>
<keyword evidence="1" id="KW-0863">Zinc-finger</keyword>
<dbReference type="GO" id="GO:0008270">
    <property type="term" value="F:zinc ion binding"/>
    <property type="evidence" value="ECO:0007669"/>
    <property type="project" value="UniProtKB-KW"/>
</dbReference>
<dbReference type="InterPro" id="IPR040256">
    <property type="entry name" value="At4g02000-like"/>
</dbReference>
<evidence type="ECO:0000259" key="2">
    <source>
        <dbReference type="PROSITE" id="PS50158"/>
    </source>
</evidence>